<dbReference type="EMBL" id="BAAAUG010000086">
    <property type="protein sequence ID" value="GAA3120371.1"/>
    <property type="molecule type" value="Genomic_DNA"/>
</dbReference>
<sequence>MTRTAQPRIARPRIAQPRIARRPAVGLAALLLLVAAAPASATPSTARHLEGTLPSGAAYVIDTPDDWNGTVLLFSHGYRPEGAPNPAVNAPDEPTKKLLLKEGYALVGSSYATSGWSVEQAVPDQLAALDAFRGEVGAALRTLAWGESLGGLITTTIAERHPGRVDGSLSMCGLVHGGVANWNSTLDATFALRTLLAPDSGASGNSGASGDSGIRLTGFKDAADAATSAKRLGERLGTAQNTADGRARIALAAALHNIPGWNDPGTPRPAPDDYPAQQANQYTAVRGLVAQPGFAWREEAERRTGGNMSWNTGVDYSAMLARSAHHKEVKALYKSAGLSLRSDLRDLARAPRVSAEPRAVRYMADHAAPSGRLSKPQFDIHTTGDALVPVQVENAYRRAVTGADRAPLLRQAYTENAGHCTFSPAEQLAAVHTITYRITSGHWDDTSPDALNSRAHQADPTTPARYAAYRPGPYPRPFQAPTQDITHHGLFR</sequence>
<evidence type="ECO:0000313" key="3">
    <source>
        <dbReference type="Proteomes" id="UP001501637"/>
    </source>
</evidence>
<gene>
    <name evidence="2" type="ORF">GCM10010449_48070</name>
</gene>
<proteinExistence type="predicted"/>
<comment type="caution">
    <text evidence="2">The sequence shown here is derived from an EMBL/GenBank/DDBJ whole genome shotgun (WGS) entry which is preliminary data.</text>
</comment>
<evidence type="ECO:0000313" key="2">
    <source>
        <dbReference type="EMBL" id="GAA3120371.1"/>
    </source>
</evidence>
<name>A0ABP6MRT5_9ACTN</name>
<dbReference type="InterPro" id="IPR029058">
    <property type="entry name" value="AB_hydrolase_fold"/>
</dbReference>
<keyword evidence="1" id="KW-0732">Signal</keyword>
<reference evidence="3" key="1">
    <citation type="journal article" date="2019" name="Int. J. Syst. Evol. Microbiol.">
        <title>The Global Catalogue of Microorganisms (GCM) 10K type strain sequencing project: providing services to taxonomists for standard genome sequencing and annotation.</title>
        <authorList>
            <consortium name="The Broad Institute Genomics Platform"/>
            <consortium name="The Broad Institute Genome Sequencing Center for Infectious Disease"/>
            <person name="Wu L."/>
            <person name="Ma J."/>
        </authorList>
    </citation>
    <scope>NUCLEOTIDE SEQUENCE [LARGE SCALE GENOMIC DNA]</scope>
    <source>
        <strain evidence="3">JCM 9092</strain>
    </source>
</reference>
<keyword evidence="3" id="KW-1185">Reference proteome</keyword>
<dbReference type="PROSITE" id="PS51318">
    <property type="entry name" value="TAT"/>
    <property type="match status" value="1"/>
</dbReference>
<evidence type="ECO:0000256" key="1">
    <source>
        <dbReference type="SAM" id="SignalP"/>
    </source>
</evidence>
<keyword evidence="2" id="KW-0378">Hydrolase</keyword>
<organism evidence="2 3">
    <name type="scientific">Streptomyces rectiviolaceus</name>
    <dbReference type="NCBI Taxonomy" id="332591"/>
    <lineage>
        <taxon>Bacteria</taxon>
        <taxon>Bacillati</taxon>
        <taxon>Actinomycetota</taxon>
        <taxon>Actinomycetes</taxon>
        <taxon>Kitasatosporales</taxon>
        <taxon>Streptomycetaceae</taxon>
        <taxon>Streptomyces</taxon>
    </lineage>
</organism>
<dbReference type="Gene3D" id="3.40.50.1820">
    <property type="entry name" value="alpha/beta hydrolase"/>
    <property type="match status" value="1"/>
</dbReference>
<feature type="chain" id="PRO_5046610857" evidence="1">
    <location>
        <begin position="42"/>
        <end position="492"/>
    </location>
</feature>
<dbReference type="RefSeq" id="WP_344523737.1">
    <property type="nucleotide sequence ID" value="NZ_BAAAUG010000086.1"/>
</dbReference>
<dbReference type="GO" id="GO:0016787">
    <property type="term" value="F:hydrolase activity"/>
    <property type="evidence" value="ECO:0007669"/>
    <property type="project" value="UniProtKB-KW"/>
</dbReference>
<dbReference type="InterPro" id="IPR006311">
    <property type="entry name" value="TAT_signal"/>
</dbReference>
<protein>
    <submittedName>
        <fullName evidence="2">Alpha/beta hydrolase</fullName>
    </submittedName>
</protein>
<dbReference type="SUPFAM" id="SSF53474">
    <property type="entry name" value="alpha/beta-Hydrolases"/>
    <property type="match status" value="1"/>
</dbReference>
<accession>A0ABP6MRT5</accession>
<dbReference type="Proteomes" id="UP001501637">
    <property type="component" value="Unassembled WGS sequence"/>
</dbReference>
<feature type="signal peptide" evidence="1">
    <location>
        <begin position="1"/>
        <end position="41"/>
    </location>
</feature>